<gene>
    <name evidence="1" type="ORF">CLV57_0323</name>
</gene>
<evidence type="ECO:0000313" key="2">
    <source>
        <dbReference type="Proteomes" id="UP000242687"/>
    </source>
</evidence>
<dbReference type="OrthoDB" id="1367059at2"/>
<dbReference type="EMBL" id="PGFJ01000001">
    <property type="protein sequence ID" value="PJJ83343.1"/>
    <property type="molecule type" value="Genomic_DNA"/>
</dbReference>
<dbReference type="RefSeq" id="WP_100339618.1">
    <property type="nucleotide sequence ID" value="NZ_PGFJ01000001.1"/>
</dbReference>
<keyword evidence="2" id="KW-1185">Reference proteome</keyword>
<organism evidence="1 2">
    <name type="scientific">Mucilaginibacter auburnensis</name>
    <dbReference type="NCBI Taxonomy" id="1457233"/>
    <lineage>
        <taxon>Bacteria</taxon>
        <taxon>Pseudomonadati</taxon>
        <taxon>Bacteroidota</taxon>
        <taxon>Sphingobacteriia</taxon>
        <taxon>Sphingobacteriales</taxon>
        <taxon>Sphingobacteriaceae</taxon>
        <taxon>Mucilaginibacter</taxon>
    </lineage>
</organism>
<name>A0A2H9VRA8_9SPHI</name>
<evidence type="ECO:0000313" key="1">
    <source>
        <dbReference type="EMBL" id="PJJ83343.1"/>
    </source>
</evidence>
<dbReference type="InterPro" id="IPR010862">
    <property type="entry name" value="DUF1493"/>
</dbReference>
<protein>
    <submittedName>
        <fullName evidence="1">Acyl carrier protein</fullName>
    </submittedName>
</protein>
<dbReference type="AlphaFoldDB" id="A0A2H9VRA8"/>
<proteinExistence type="predicted"/>
<accession>A0A2H9VRA8</accession>
<sequence>MKEDDEKVFEQLKCFISNITGVAEDEIFKTAYLEKDLGVFGDDTIDLLLMYCKEFNVDLSGFDVRKYVSPEGDTLLPAIIRLLTGRKNHKQADISVLNLINGVLEGRLDETVINA</sequence>
<comment type="caution">
    <text evidence="1">The sequence shown here is derived from an EMBL/GenBank/DDBJ whole genome shotgun (WGS) entry which is preliminary data.</text>
</comment>
<dbReference type="Pfam" id="PF07377">
    <property type="entry name" value="DUF1493"/>
    <property type="match status" value="1"/>
</dbReference>
<dbReference type="Proteomes" id="UP000242687">
    <property type="component" value="Unassembled WGS sequence"/>
</dbReference>
<reference evidence="1 2" key="1">
    <citation type="submission" date="2017-11" db="EMBL/GenBank/DDBJ databases">
        <title>Genomic Encyclopedia of Archaeal and Bacterial Type Strains, Phase II (KMG-II): From Individual Species to Whole Genera.</title>
        <authorList>
            <person name="Goeker M."/>
        </authorList>
    </citation>
    <scope>NUCLEOTIDE SEQUENCE [LARGE SCALE GENOMIC DNA]</scope>
    <source>
        <strain evidence="1 2">DSM 28175</strain>
    </source>
</reference>